<comment type="caution">
    <text evidence="2">The sequence shown here is derived from an EMBL/GenBank/DDBJ whole genome shotgun (WGS) entry which is preliminary data.</text>
</comment>
<dbReference type="InterPro" id="IPR052182">
    <property type="entry name" value="Glycogen/Maltodextrin_Phosph"/>
</dbReference>
<dbReference type="Gene3D" id="3.40.50.2000">
    <property type="entry name" value="Glycogen Phosphorylase B"/>
    <property type="match status" value="3"/>
</dbReference>
<dbReference type="Pfam" id="PF00343">
    <property type="entry name" value="Phosphorylase"/>
    <property type="match status" value="2"/>
</dbReference>
<dbReference type="PANTHER" id="PTHR42655:SF1">
    <property type="entry name" value="GLYCOGEN PHOSPHORYLASE"/>
    <property type="match status" value="1"/>
</dbReference>
<protein>
    <submittedName>
        <fullName evidence="2">Alpha-glucan family phosphorylase</fullName>
    </submittedName>
</protein>
<dbReference type="InterPro" id="IPR000811">
    <property type="entry name" value="Glyco_trans_35"/>
</dbReference>
<dbReference type="SUPFAM" id="SSF53756">
    <property type="entry name" value="UDP-Glycosyltransferase/glycogen phosphorylase"/>
    <property type="match status" value="1"/>
</dbReference>
<accession>A0ABV6YN32</accession>
<dbReference type="InterPro" id="IPR011834">
    <property type="entry name" value="Agluc_phsphrylas"/>
</dbReference>
<dbReference type="EMBL" id="JBHPEI010000009">
    <property type="protein sequence ID" value="MFC1799486.1"/>
    <property type="molecule type" value="Genomic_DNA"/>
</dbReference>
<comment type="similarity">
    <text evidence="1">Belongs to the glycogen phosphorylase family.</text>
</comment>
<keyword evidence="3" id="KW-1185">Reference proteome</keyword>
<organism evidence="2 3">
    <name type="scientific">Eiseniibacteriota bacterium</name>
    <dbReference type="NCBI Taxonomy" id="2212470"/>
    <lineage>
        <taxon>Bacteria</taxon>
        <taxon>Candidatus Eiseniibacteriota</taxon>
    </lineage>
</organism>
<reference evidence="2 3" key="1">
    <citation type="submission" date="2024-09" db="EMBL/GenBank/DDBJ databases">
        <authorList>
            <person name="D'Angelo T."/>
        </authorList>
    </citation>
    <scope>NUCLEOTIDE SEQUENCE [LARGE SCALE GENOMIC DNA]</scope>
    <source>
        <strain evidence="2">SAG AM-311-F02</strain>
    </source>
</reference>
<proteinExistence type="inferred from homology"/>
<evidence type="ECO:0000313" key="2">
    <source>
        <dbReference type="EMBL" id="MFC1799486.1"/>
    </source>
</evidence>
<gene>
    <name evidence="2" type="primary">glgP</name>
    <name evidence="2" type="ORF">ACFL2Z_01050</name>
</gene>
<sequence length="570" mass="65451">MNQATRRITEERIRKKERRIAYLSMEIGIAPKMPTYSGGLGILAGDTIKSAADLKVPVVAVTLIYKKGYFRQEIDKKGAQHELPYEWNPRKFMKLRPQSTEIRIEGRRVKVQAWEYRVRGATGYNVPVFFLDTDIEGNSEYDRSLVYHLYGGDERYRLAQEVILGIGGLRILKELGYRYIRRYHMNEGHSSLLTLELLRQKGITDPDSLKVDEIRKMCIFTTHTPIPAGHDQFPYKLARKVLGNFLPIKTIRAFAGKDNLNMTRLALNLSRYVNGVAKEHQRVSREMFPGYQIDSITNGIHVWTWASDPFRDLFSRFIPGWKTAPPSLRYAISIPDDEIWKTHVEAKRKLIDYVNATTDAEMDPEVITIGFARRATAYKRADLIFTDMARLKRIARKVGKMQFIYAGKAHPKDIAGKKLIKRILAKAKELKGEIEIVYLEDYNMRLARLIVAGVDVWLNTPLRPREASGTSGMKAAVNGVPSLSSLDGWWIEGCIEGMTGWAIGSLDVQNPTDQESAKSLYYKLEREVIPAFYYDRKTWVEMMRLCIAINGSFFNTHRMVHQYMVSAYTQ</sequence>
<dbReference type="Proteomes" id="UP001594288">
    <property type="component" value="Unassembled WGS sequence"/>
</dbReference>
<evidence type="ECO:0000256" key="1">
    <source>
        <dbReference type="ARBA" id="ARBA00006047"/>
    </source>
</evidence>
<dbReference type="NCBIfam" id="TIGR02094">
    <property type="entry name" value="more_P_ylases"/>
    <property type="match status" value="1"/>
</dbReference>
<name>A0ABV6YN32_UNCEI</name>
<evidence type="ECO:0000313" key="3">
    <source>
        <dbReference type="Proteomes" id="UP001594288"/>
    </source>
</evidence>
<dbReference type="PANTHER" id="PTHR42655">
    <property type="entry name" value="GLYCOGEN PHOSPHORYLASE"/>
    <property type="match status" value="1"/>
</dbReference>